<evidence type="ECO:0000256" key="3">
    <source>
        <dbReference type="ARBA" id="ARBA00007275"/>
    </source>
</evidence>
<keyword evidence="5" id="KW-0378">Hydrolase</keyword>
<evidence type="ECO:0000256" key="5">
    <source>
        <dbReference type="ARBA" id="ARBA00022801"/>
    </source>
</evidence>
<evidence type="ECO:0000313" key="9">
    <source>
        <dbReference type="EMBL" id="RTR23700.1"/>
    </source>
</evidence>
<dbReference type="InterPro" id="IPR020084">
    <property type="entry name" value="NUDIX_hydrolase_CS"/>
</dbReference>
<evidence type="ECO:0000313" key="10">
    <source>
        <dbReference type="Proteomes" id="UP000277007"/>
    </source>
</evidence>
<evidence type="ECO:0000256" key="6">
    <source>
        <dbReference type="ARBA" id="ARBA00032162"/>
    </source>
</evidence>
<dbReference type="GO" id="GO:0019693">
    <property type="term" value="P:ribose phosphate metabolic process"/>
    <property type="evidence" value="ECO:0007669"/>
    <property type="project" value="TreeGrafter"/>
</dbReference>
<reference evidence="9 10" key="1">
    <citation type="submission" date="2018-12" db="EMBL/GenBank/DDBJ databases">
        <authorList>
            <person name="Yang Y."/>
        </authorList>
    </citation>
    <scope>NUCLEOTIDE SEQUENCE [LARGE SCALE GENOMIC DNA]</scope>
    <source>
        <strain evidence="9 10">L-25-5w-1</strain>
    </source>
</reference>
<dbReference type="GO" id="GO:0006753">
    <property type="term" value="P:nucleoside phosphate metabolic process"/>
    <property type="evidence" value="ECO:0007669"/>
    <property type="project" value="TreeGrafter"/>
</dbReference>
<dbReference type="PANTHER" id="PTHR11839">
    <property type="entry name" value="UDP/ADP-SUGAR PYROPHOSPHATASE"/>
    <property type="match status" value="1"/>
</dbReference>
<feature type="domain" description="Nudix hydrolase" evidence="8">
    <location>
        <begin position="48"/>
        <end position="179"/>
    </location>
</feature>
<dbReference type="Pfam" id="PF00293">
    <property type="entry name" value="NUDIX"/>
    <property type="match status" value="1"/>
</dbReference>
<dbReference type="RefSeq" id="WP_126612353.1">
    <property type="nucleotide sequence ID" value="NZ_JBHUCY010000010.1"/>
</dbReference>
<organism evidence="9 10">
    <name type="scientific">Azospirillum griseum</name>
    <dbReference type="NCBI Taxonomy" id="2496639"/>
    <lineage>
        <taxon>Bacteria</taxon>
        <taxon>Pseudomonadati</taxon>
        <taxon>Pseudomonadota</taxon>
        <taxon>Alphaproteobacteria</taxon>
        <taxon>Rhodospirillales</taxon>
        <taxon>Azospirillaceae</taxon>
        <taxon>Azospirillum</taxon>
    </lineage>
</organism>
<dbReference type="Gene3D" id="3.90.79.10">
    <property type="entry name" value="Nucleoside Triphosphate Pyrophosphohydrolase"/>
    <property type="match status" value="1"/>
</dbReference>
<evidence type="ECO:0000256" key="4">
    <source>
        <dbReference type="ARBA" id="ARBA00016377"/>
    </source>
</evidence>
<dbReference type="InterPro" id="IPR015797">
    <property type="entry name" value="NUDIX_hydrolase-like_dom_sf"/>
</dbReference>
<evidence type="ECO:0000256" key="2">
    <source>
        <dbReference type="ARBA" id="ARBA00001946"/>
    </source>
</evidence>
<evidence type="ECO:0000256" key="1">
    <source>
        <dbReference type="ARBA" id="ARBA00000847"/>
    </source>
</evidence>
<gene>
    <name evidence="9" type="ORF">EJ903_04015</name>
</gene>
<name>A0A3S0KDU2_9PROT</name>
<accession>A0A3S0KDU2</accession>
<dbReference type="CDD" id="cd03424">
    <property type="entry name" value="NUDIX_ADPRase_Nudt5_UGPPase_Nudt14"/>
    <property type="match status" value="1"/>
</dbReference>
<dbReference type="OrthoDB" id="9806150at2"/>
<dbReference type="PANTHER" id="PTHR11839:SF18">
    <property type="entry name" value="NUDIX HYDROLASE DOMAIN-CONTAINING PROTEIN"/>
    <property type="match status" value="1"/>
</dbReference>
<dbReference type="PROSITE" id="PS00893">
    <property type="entry name" value="NUDIX_BOX"/>
    <property type="match status" value="1"/>
</dbReference>
<dbReference type="Proteomes" id="UP000277007">
    <property type="component" value="Unassembled WGS sequence"/>
</dbReference>
<dbReference type="SUPFAM" id="SSF55811">
    <property type="entry name" value="Nudix"/>
    <property type="match status" value="1"/>
</dbReference>
<comment type="catalytic activity">
    <reaction evidence="1">
        <text>GDP-alpha-D-mannose + H2O = alpha-D-mannose 1-phosphate + GMP + 2 H(+)</text>
        <dbReference type="Rhea" id="RHEA:27978"/>
        <dbReference type="ChEBI" id="CHEBI:15377"/>
        <dbReference type="ChEBI" id="CHEBI:15378"/>
        <dbReference type="ChEBI" id="CHEBI:57527"/>
        <dbReference type="ChEBI" id="CHEBI:58115"/>
        <dbReference type="ChEBI" id="CHEBI:58409"/>
    </reaction>
</comment>
<dbReference type="GO" id="GO:0016787">
    <property type="term" value="F:hydrolase activity"/>
    <property type="evidence" value="ECO:0007669"/>
    <property type="project" value="UniProtKB-KW"/>
</dbReference>
<keyword evidence="10" id="KW-1185">Reference proteome</keyword>
<sequence>MSDDSAQDELKPWKVLASRDLLDASPYLKVRAETIELPNGRQVDSFYQVEQPDYALMFVETDDGRVIMLRTYKHGARRVSLTFPAGAIAPGEDPLEAAKRELLEETGYAADDWTALGDYVVQGNHRGCACHMFHAKNARKVAEPDSGDLEDMRIELHTTKELIDAAARGDYAFLPVIAMLGAMLLPDLRAGLGLAASKTTTT</sequence>
<evidence type="ECO:0000259" key="8">
    <source>
        <dbReference type="PROSITE" id="PS51462"/>
    </source>
</evidence>
<comment type="caution">
    <text evidence="9">The sequence shown here is derived from an EMBL/GenBank/DDBJ whole genome shotgun (WGS) entry which is preliminary data.</text>
</comment>
<comment type="cofactor">
    <cofactor evidence="2">
        <name>Mg(2+)</name>
        <dbReference type="ChEBI" id="CHEBI:18420"/>
    </cofactor>
</comment>
<proteinExistence type="inferred from homology"/>
<dbReference type="PROSITE" id="PS51462">
    <property type="entry name" value="NUDIX"/>
    <property type="match status" value="1"/>
</dbReference>
<comment type="similarity">
    <text evidence="3">Belongs to the Nudix hydrolase family. NudK subfamily.</text>
</comment>
<dbReference type="GO" id="GO:0005829">
    <property type="term" value="C:cytosol"/>
    <property type="evidence" value="ECO:0007669"/>
    <property type="project" value="TreeGrafter"/>
</dbReference>
<dbReference type="InterPro" id="IPR000086">
    <property type="entry name" value="NUDIX_hydrolase_dom"/>
</dbReference>
<evidence type="ECO:0000256" key="7">
    <source>
        <dbReference type="ARBA" id="ARBA00032272"/>
    </source>
</evidence>
<protein>
    <recommendedName>
        <fullName evidence="4">GDP-mannose pyrophosphatase</fullName>
    </recommendedName>
    <alternativeName>
        <fullName evidence="6">GDP-mannose hydrolase</fullName>
    </alternativeName>
    <alternativeName>
        <fullName evidence="7">GDPMK</fullName>
    </alternativeName>
</protein>
<dbReference type="EMBL" id="RXMA01000002">
    <property type="protein sequence ID" value="RTR23700.1"/>
    <property type="molecule type" value="Genomic_DNA"/>
</dbReference>
<dbReference type="AlphaFoldDB" id="A0A3S0KDU2"/>